<evidence type="ECO:0000256" key="7">
    <source>
        <dbReference type="ARBA" id="ARBA00023136"/>
    </source>
</evidence>
<keyword evidence="2" id="KW-0328">Glycosyltransferase</keyword>
<feature type="transmembrane region" description="Helical" evidence="8">
    <location>
        <begin position="239"/>
        <end position="258"/>
    </location>
</feature>
<feature type="transmembrane region" description="Helical" evidence="8">
    <location>
        <begin position="573"/>
        <end position="596"/>
    </location>
</feature>
<keyword evidence="7 8" id="KW-0472">Membrane</keyword>
<feature type="transmembrane region" description="Helical" evidence="8">
    <location>
        <begin position="498"/>
        <end position="514"/>
    </location>
</feature>
<gene>
    <name evidence="10" type="ORF">A2W32_04370</name>
</gene>
<keyword evidence="3" id="KW-0808">Transferase</keyword>
<dbReference type="Pfam" id="PF00535">
    <property type="entry name" value="Glycos_transf_2"/>
    <property type="match status" value="1"/>
</dbReference>
<evidence type="ECO:0000313" key="10">
    <source>
        <dbReference type="EMBL" id="OGC49398.1"/>
    </source>
</evidence>
<keyword evidence="6 8" id="KW-1133">Transmembrane helix</keyword>
<feature type="transmembrane region" description="Helical" evidence="8">
    <location>
        <begin position="603"/>
        <end position="618"/>
    </location>
</feature>
<feature type="transmembrane region" description="Helical" evidence="8">
    <location>
        <begin position="287"/>
        <end position="306"/>
    </location>
</feature>
<proteinExistence type="predicted"/>
<dbReference type="AlphaFoldDB" id="A0A1F4UWR3"/>
<comment type="caution">
    <text evidence="10">The sequence shown here is derived from an EMBL/GenBank/DDBJ whole genome shotgun (WGS) entry which is preliminary data.</text>
</comment>
<dbReference type="InterPro" id="IPR001173">
    <property type="entry name" value="Glyco_trans_2-like"/>
</dbReference>
<feature type="transmembrane region" description="Helical" evidence="8">
    <location>
        <begin position="313"/>
        <end position="334"/>
    </location>
</feature>
<dbReference type="GO" id="GO:0005886">
    <property type="term" value="C:plasma membrane"/>
    <property type="evidence" value="ECO:0007669"/>
    <property type="project" value="TreeGrafter"/>
</dbReference>
<evidence type="ECO:0000313" key="11">
    <source>
        <dbReference type="Proteomes" id="UP000177371"/>
    </source>
</evidence>
<evidence type="ECO:0000256" key="5">
    <source>
        <dbReference type="ARBA" id="ARBA00022985"/>
    </source>
</evidence>
<feature type="transmembrane region" description="Helical" evidence="8">
    <location>
        <begin position="340"/>
        <end position="359"/>
    </location>
</feature>
<feature type="transmembrane region" description="Helical" evidence="8">
    <location>
        <begin position="624"/>
        <end position="640"/>
    </location>
</feature>
<keyword evidence="4 8" id="KW-0812">Transmembrane</keyword>
<sequence length="761" mass="89326">MRKKLNRLSVFFPLFNEEGNVIPLVEKALLEIPNLTNEYEIILVNDGSTDATLKIALEIAEKNERVKVVSQENRGYGGALKTGFDIAKYEWVFYSDGDLQFELGELQKLIEHTEENDLIIGYRKSRAEGFKRELITWLLKVWNKLFFDFPSFIKDTDCAFKLIKKEVLNKVLPLQSNGGLISTELLLKAYNLDFKFAQVPVTHKKRQYGNSTGDSSTVIKKAVRETVHLLNIFPERKKFLMLNFAWFGVLLLLFPVALRVNYMQNDEYTHYRMVAQFLNFDFTLDPYLGSTFYTQGLLGMVFANLFGIGSMPVLTLLISIGAVWLLSIILYTFFEVKVLPSFLTGLFIFVNPLFLYSSWGFMSENYFIFFLAASLWSYYSFARKPTRRKFIITNLLFFLSYGVRQFGLFTPLAASLDLFYKRKYKWSFVQFAVFIFFVLFHFFVFPQTPQMYDGRLSLSNLNDVDGVVTRIYIFGIYISVFLAPFIVSFIYRTIRKNPKIFVMILLSVFLFWFFEKKFEPENIKFTLRTREGETNYEVVSPKFPYLENIFTRKGVFEDNLPGDKYIFPGYFDLFGVLELSGKWLFVLFLAFVFVNLKKIEKMTLFYSLIFIGILLISPRLFDRYLLPVVISGLIMIVSLMKFSSERFSMTVLIFTLVFWLFLGYQFTADFMLVNRYIWSESQKISETENVPKNKISADHSWRQLYPNESRDRIYHFTYKAFDRAKEGSNYSLVSSFKIDYPFNFYKDSFVYLYFNKGAVDD</sequence>
<accession>A0A1F4UWR3</accession>
<evidence type="ECO:0000256" key="8">
    <source>
        <dbReference type="SAM" id="Phobius"/>
    </source>
</evidence>
<dbReference type="CDD" id="cd04179">
    <property type="entry name" value="DPM_DPG-synthase_like"/>
    <property type="match status" value="1"/>
</dbReference>
<feature type="transmembrane region" description="Helical" evidence="8">
    <location>
        <begin position="366"/>
        <end position="382"/>
    </location>
</feature>
<keyword evidence="1" id="KW-1003">Cell membrane</keyword>
<protein>
    <recommendedName>
        <fullName evidence="9">Glycosyltransferase 2-like domain-containing protein</fullName>
    </recommendedName>
</protein>
<name>A0A1F4UWR3_UNCKA</name>
<feature type="domain" description="Glycosyltransferase 2-like" evidence="9">
    <location>
        <begin position="9"/>
        <end position="170"/>
    </location>
</feature>
<evidence type="ECO:0000256" key="4">
    <source>
        <dbReference type="ARBA" id="ARBA00022692"/>
    </source>
</evidence>
<organism evidence="10 11">
    <name type="scientific">candidate division WWE3 bacterium RBG_16_37_10</name>
    <dbReference type="NCBI Taxonomy" id="1802610"/>
    <lineage>
        <taxon>Bacteria</taxon>
        <taxon>Katanobacteria</taxon>
    </lineage>
</organism>
<dbReference type="STRING" id="1802610.A2W32_04370"/>
<dbReference type="PANTHER" id="PTHR48090">
    <property type="entry name" value="UNDECAPRENYL-PHOSPHATE 4-DEOXY-4-FORMAMIDO-L-ARABINOSE TRANSFERASE-RELATED"/>
    <property type="match status" value="1"/>
</dbReference>
<feature type="transmembrane region" description="Helical" evidence="8">
    <location>
        <begin position="647"/>
        <end position="666"/>
    </location>
</feature>
<evidence type="ECO:0000256" key="6">
    <source>
        <dbReference type="ARBA" id="ARBA00022989"/>
    </source>
</evidence>
<dbReference type="SUPFAM" id="SSF53448">
    <property type="entry name" value="Nucleotide-diphospho-sugar transferases"/>
    <property type="match status" value="1"/>
</dbReference>
<dbReference type="PANTHER" id="PTHR48090:SF3">
    <property type="entry name" value="UNDECAPRENYL-PHOSPHATE 4-DEOXY-4-FORMAMIDO-L-ARABINOSE TRANSFERASE"/>
    <property type="match status" value="1"/>
</dbReference>
<dbReference type="EMBL" id="MEUT01000051">
    <property type="protein sequence ID" value="OGC49398.1"/>
    <property type="molecule type" value="Genomic_DNA"/>
</dbReference>
<dbReference type="Gene3D" id="3.90.550.10">
    <property type="entry name" value="Spore Coat Polysaccharide Biosynthesis Protein SpsA, Chain A"/>
    <property type="match status" value="1"/>
</dbReference>
<dbReference type="Proteomes" id="UP000177371">
    <property type="component" value="Unassembled WGS sequence"/>
</dbReference>
<evidence type="ECO:0000259" key="9">
    <source>
        <dbReference type="Pfam" id="PF00535"/>
    </source>
</evidence>
<evidence type="ECO:0000256" key="2">
    <source>
        <dbReference type="ARBA" id="ARBA00022676"/>
    </source>
</evidence>
<feature type="transmembrane region" description="Helical" evidence="8">
    <location>
        <begin position="471"/>
        <end position="491"/>
    </location>
</feature>
<feature type="transmembrane region" description="Helical" evidence="8">
    <location>
        <begin position="426"/>
        <end position="445"/>
    </location>
</feature>
<dbReference type="InterPro" id="IPR029044">
    <property type="entry name" value="Nucleotide-diphossugar_trans"/>
</dbReference>
<dbReference type="GO" id="GO:0099621">
    <property type="term" value="F:undecaprenyl-phosphate 4-deoxy-4-formamido-L-arabinose transferase activity"/>
    <property type="evidence" value="ECO:0007669"/>
    <property type="project" value="TreeGrafter"/>
</dbReference>
<keyword evidence="5" id="KW-0448">Lipopolysaccharide biosynthesis</keyword>
<evidence type="ECO:0000256" key="3">
    <source>
        <dbReference type="ARBA" id="ARBA00022679"/>
    </source>
</evidence>
<evidence type="ECO:0000256" key="1">
    <source>
        <dbReference type="ARBA" id="ARBA00022475"/>
    </source>
</evidence>
<dbReference type="InterPro" id="IPR050256">
    <property type="entry name" value="Glycosyltransferase_2"/>
</dbReference>
<reference evidence="10 11" key="1">
    <citation type="journal article" date="2016" name="Nat. Commun.">
        <title>Thousands of microbial genomes shed light on interconnected biogeochemical processes in an aquifer system.</title>
        <authorList>
            <person name="Anantharaman K."/>
            <person name="Brown C.T."/>
            <person name="Hug L.A."/>
            <person name="Sharon I."/>
            <person name="Castelle C.J."/>
            <person name="Probst A.J."/>
            <person name="Thomas B.C."/>
            <person name="Singh A."/>
            <person name="Wilkins M.J."/>
            <person name="Karaoz U."/>
            <person name="Brodie E.L."/>
            <person name="Williams K.H."/>
            <person name="Hubbard S.S."/>
            <person name="Banfield J.F."/>
        </authorList>
    </citation>
    <scope>NUCLEOTIDE SEQUENCE [LARGE SCALE GENOMIC DNA]</scope>
</reference>
<dbReference type="GO" id="GO:0009103">
    <property type="term" value="P:lipopolysaccharide biosynthetic process"/>
    <property type="evidence" value="ECO:0007669"/>
    <property type="project" value="UniProtKB-KW"/>
</dbReference>